<dbReference type="Gene3D" id="2.60.120.380">
    <property type="match status" value="1"/>
</dbReference>
<evidence type="ECO:0000313" key="1">
    <source>
        <dbReference type="EMBL" id="PZR11172.1"/>
    </source>
</evidence>
<sequence>MASAVTGSATVNGETVGQVHNYSPTPDCTGFVNPGPDTVYKVNVPAGQRISVRATSKTTMPNQYDLSVYLVQAPASNCDAVNADGGSAITCLSGSDDPELLDAVETATWFNDTGADVEVFVVVDSGFAAPIDSEDGGQGVTNEGEFQVAITIAAPGTNGDRCDTAVALTKDTPLTGQALDSFGNDYQSASQSSSCAGKGSNDVTYKIEVPAGDVLKVTGTPSATLDLTLSLSETAAECGATCVAAVDSGGAGEAEELLWKNTGTGPQTVFIVADGNFVTTGTFDIVATLTTPPGDDSCTAPLSLTSGTPLTGQTIDTYTDDYNFDTDATDCGYAPGNDRAYTIDVPNGKRLTVDLTVTSGNTDATLSLVEAQVQCATSCVAAADVGFDGDDERLVYVNNSGSTQQYVVVVDDWGGSAGTFTLTATVDDPPQGDTCATATALTAPLTMQTTVNYSNDYSGGTGCPITGTLNGDHAFKVTVPNGERGVVTVTPALLPDGGASFSPSIALVEGPAANCDVMPRVCQGNAPGAASVRTATFFNQGAAPKEVFAIVDSSSPTGGVFDIAFTSAVPPADDTCTTASTALVVGSPTTGNLDNFLLDYASGAGCASNTLGKERVYTVTIPANRAVTFTATPTVTDTMAGPNLLMNLITTPASVCDSAMRTCAGSANATARGAVETLTYVNDTGAAINALLMVGDTAPATANTAFTLTAVESMISAGETCAVPEVIAASGTQVGLAWTGFSRQYAIPSSSMTCATYGGPERVFSITLDPGKTLTATINATTGTMADPVVNLIAGPDTNCNNMATCLAAADDENSPTTPRVVTYTNAGAAPQTVFLLVSSFPTASAGTFALNVQITP</sequence>
<gene>
    <name evidence="1" type="ORF">DI536_18730</name>
</gene>
<accession>A0A2W5T837</accession>
<name>A0A2W5T837_9BACT</name>
<dbReference type="EMBL" id="QFQP01000015">
    <property type="protein sequence ID" value="PZR11172.1"/>
    <property type="molecule type" value="Genomic_DNA"/>
</dbReference>
<comment type="caution">
    <text evidence="1">The sequence shown here is derived from an EMBL/GenBank/DDBJ whole genome shotgun (WGS) entry which is preliminary data.</text>
</comment>
<dbReference type="Proteomes" id="UP000249061">
    <property type="component" value="Unassembled WGS sequence"/>
</dbReference>
<organism evidence="1 2">
    <name type="scientific">Archangium gephyra</name>
    <dbReference type="NCBI Taxonomy" id="48"/>
    <lineage>
        <taxon>Bacteria</taxon>
        <taxon>Pseudomonadati</taxon>
        <taxon>Myxococcota</taxon>
        <taxon>Myxococcia</taxon>
        <taxon>Myxococcales</taxon>
        <taxon>Cystobacterineae</taxon>
        <taxon>Archangiaceae</taxon>
        <taxon>Archangium</taxon>
    </lineage>
</organism>
<protein>
    <submittedName>
        <fullName evidence="1">Uncharacterized protein</fullName>
    </submittedName>
</protein>
<reference evidence="1 2" key="1">
    <citation type="submission" date="2017-08" db="EMBL/GenBank/DDBJ databases">
        <title>Infants hospitalized years apart are colonized by the same room-sourced microbial strains.</title>
        <authorList>
            <person name="Brooks B."/>
            <person name="Olm M.R."/>
            <person name="Firek B.A."/>
            <person name="Baker R."/>
            <person name="Thomas B.C."/>
            <person name="Morowitz M.J."/>
            <person name="Banfield J.F."/>
        </authorList>
    </citation>
    <scope>NUCLEOTIDE SEQUENCE [LARGE SCALE GENOMIC DNA]</scope>
    <source>
        <strain evidence="1">S2_003_000_R2_14</strain>
    </source>
</reference>
<dbReference type="AlphaFoldDB" id="A0A2W5T837"/>
<proteinExistence type="predicted"/>
<evidence type="ECO:0000313" key="2">
    <source>
        <dbReference type="Proteomes" id="UP000249061"/>
    </source>
</evidence>